<feature type="region of interest" description="Disordered" evidence="1">
    <location>
        <begin position="95"/>
        <end position="115"/>
    </location>
</feature>
<dbReference type="GeneID" id="94193244"/>
<evidence type="ECO:0000313" key="2">
    <source>
        <dbReference type="EMBL" id="GIX61761.1"/>
    </source>
</evidence>
<accession>A0AAV4LPL0</accession>
<reference evidence="2 3" key="1">
    <citation type="submission" date="2021-06" db="EMBL/GenBank/DDBJ databases">
        <title>Genome sequence of Babesia caballi.</title>
        <authorList>
            <person name="Yamagishi J."/>
            <person name="Kidaka T."/>
            <person name="Ochi A."/>
        </authorList>
    </citation>
    <scope>NUCLEOTIDE SEQUENCE [LARGE SCALE GENOMIC DNA]</scope>
    <source>
        <strain evidence="2">USDA-D6B2</strain>
    </source>
</reference>
<evidence type="ECO:0000256" key="1">
    <source>
        <dbReference type="SAM" id="MobiDB-lite"/>
    </source>
</evidence>
<feature type="region of interest" description="Disordered" evidence="1">
    <location>
        <begin position="1"/>
        <end position="29"/>
    </location>
</feature>
<organism evidence="2 3">
    <name type="scientific">Babesia caballi</name>
    <dbReference type="NCBI Taxonomy" id="5871"/>
    <lineage>
        <taxon>Eukaryota</taxon>
        <taxon>Sar</taxon>
        <taxon>Alveolata</taxon>
        <taxon>Apicomplexa</taxon>
        <taxon>Aconoidasida</taxon>
        <taxon>Piroplasmida</taxon>
        <taxon>Babesiidae</taxon>
        <taxon>Babesia</taxon>
    </lineage>
</organism>
<protein>
    <submittedName>
        <fullName evidence="2">Chromosome segregation protein</fullName>
    </submittedName>
</protein>
<dbReference type="EMBL" id="BPLF01000001">
    <property type="protein sequence ID" value="GIX61761.1"/>
    <property type="molecule type" value="Genomic_DNA"/>
</dbReference>
<keyword evidence="3" id="KW-1185">Reference proteome</keyword>
<proteinExistence type="predicted"/>
<sequence length="842" mass="93988">MPCNPNRNNGVLPNVSILSEPTNSSSSRRSPSLRTFVLLLAYTFIQYLLDFRSLRHGPCSARFARAVHLSRRRSLGFVLYRNYGGEYVSASRRDAPSFPLPGAQREDGSDISTDIPRNQPGYLNTPPGNSLASSTQLINLSSERNSLNPTAPRHFLSPSELGIVKVINCHVVQDILPIFPLIYGESASYDDYVSAAVRRLFADLEVSNADILLKAYRATWPTATSVALCRAYLALFCHLGSGGSTERMLGLFADLLDHPLLLRTHVFHLCSQLAYRTFVDGWVLPVLFLNIFRLYGPRCFMQVPVFTSFQSAAAVPPLPASEPLRKRDLFVNFQCFRGNKLRRLDVTTFHTAVMEACVHARESQIAISVYFSNLYCNEALNEQKCDNSAFNFRVRRMNSAALASLPPCHGLTDLVRKTLDKTAQIDGSLQMGQPSSATVDADIERINWLDAANIGQANDVWSRTLMLKHALYNTLLSVDVETRSEETAQNRCDMPDINVAPIFAAFADVGYLESLPDRYHQVLLTKAMFKPLEHNDHPTVDELMELLGNADDALPSEAAAQSVLNFLHRPLGDTFLNSSPSTGGTSKRSLNSTIRELRDSGTRLADLGASGVYAVLRQFLSFGVSGSAAVQLFALVFPEAYFQAWSHYHVFLCAFECDMERRDVASLDRLLDLMLRWSCAPEPSMYARFFELCASRGSYDLIVKHGRAHMDPQARSTASPARRFGLRPYSRVSFEMYFQLLSAHKRLGRHRDALLTFKRLLLDLQGLYRVIPARIWQLVRAVAAECDLPPEFNALAEQCESVSTSSDASRVLEAHARGSAPYSRPVIARELESLVDRFVNAK</sequence>
<comment type="caution">
    <text evidence="2">The sequence shown here is derived from an EMBL/GenBank/DDBJ whole genome shotgun (WGS) entry which is preliminary data.</text>
</comment>
<dbReference type="RefSeq" id="XP_067713832.1">
    <property type="nucleotide sequence ID" value="XM_067857731.1"/>
</dbReference>
<evidence type="ECO:0000313" key="3">
    <source>
        <dbReference type="Proteomes" id="UP001497744"/>
    </source>
</evidence>
<gene>
    <name evidence="2" type="ORF">BcabD6B2_11960</name>
</gene>
<name>A0AAV4LPL0_BABCB</name>
<dbReference type="AlphaFoldDB" id="A0AAV4LPL0"/>
<dbReference type="Proteomes" id="UP001497744">
    <property type="component" value="Unassembled WGS sequence"/>
</dbReference>
<feature type="compositionally biased region" description="Polar residues" evidence="1">
    <location>
        <begin position="1"/>
        <end position="23"/>
    </location>
</feature>